<evidence type="ECO:0000313" key="2">
    <source>
        <dbReference type="EMBL" id="KAL2068787.1"/>
    </source>
</evidence>
<dbReference type="Proteomes" id="UP001595075">
    <property type="component" value="Unassembled WGS sequence"/>
</dbReference>
<reference evidence="2 3" key="1">
    <citation type="journal article" date="2024" name="Commun. Biol.">
        <title>Comparative genomic analysis of thermophilic fungi reveals convergent evolutionary adaptations and gene losses.</title>
        <authorList>
            <person name="Steindorff A.S."/>
            <person name="Aguilar-Pontes M.V."/>
            <person name="Robinson A.J."/>
            <person name="Andreopoulos B."/>
            <person name="LaButti K."/>
            <person name="Kuo A."/>
            <person name="Mondo S."/>
            <person name="Riley R."/>
            <person name="Otillar R."/>
            <person name="Haridas S."/>
            <person name="Lipzen A."/>
            <person name="Grimwood J."/>
            <person name="Schmutz J."/>
            <person name="Clum A."/>
            <person name="Reid I.D."/>
            <person name="Moisan M.C."/>
            <person name="Butler G."/>
            <person name="Nguyen T.T.M."/>
            <person name="Dewar K."/>
            <person name="Conant G."/>
            <person name="Drula E."/>
            <person name="Henrissat B."/>
            <person name="Hansel C."/>
            <person name="Singer S."/>
            <person name="Hutchinson M.I."/>
            <person name="de Vries R.P."/>
            <person name="Natvig D.O."/>
            <person name="Powell A.J."/>
            <person name="Tsang A."/>
            <person name="Grigoriev I.V."/>
        </authorList>
    </citation>
    <scope>NUCLEOTIDE SEQUENCE [LARGE SCALE GENOMIC DNA]</scope>
    <source>
        <strain evidence="2 3">CBS 494.80</strain>
    </source>
</reference>
<accession>A0ABR4CGF5</accession>
<evidence type="ECO:0000313" key="3">
    <source>
        <dbReference type="Proteomes" id="UP001595075"/>
    </source>
</evidence>
<dbReference type="EMBL" id="JAZHXI010000008">
    <property type="protein sequence ID" value="KAL2068787.1"/>
    <property type="molecule type" value="Genomic_DNA"/>
</dbReference>
<gene>
    <name evidence="2" type="ORF">VTL71DRAFT_15125</name>
</gene>
<comment type="caution">
    <text evidence="2">The sequence shown here is derived from an EMBL/GenBank/DDBJ whole genome shotgun (WGS) entry which is preliminary data.</text>
</comment>
<organism evidence="2 3">
    <name type="scientific">Oculimacula yallundae</name>
    <dbReference type="NCBI Taxonomy" id="86028"/>
    <lineage>
        <taxon>Eukaryota</taxon>
        <taxon>Fungi</taxon>
        <taxon>Dikarya</taxon>
        <taxon>Ascomycota</taxon>
        <taxon>Pezizomycotina</taxon>
        <taxon>Leotiomycetes</taxon>
        <taxon>Helotiales</taxon>
        <taxon>Ploettnerulaceae</taxon>
        <taxon>Oculimacula</taxon>
    </lineage>
</organism>
<evidence type="ECO:0000256" key="1">
    <source>
        <dbReference type="SAM" id="MobiDB-lite"/>
    </source>
</evidence>
<feature type="region of interest" description="Disordered" evidence="1">
    <location>
        <begin position="1"/>
        <end position="29"/>
    </location>
</feature>
<dbReference type="PANTHER" id="PTHR38116">
    <property type="entry name" value="CHROMOSOME 7, WHOLE GENOME SHOTGUN SEQUENCE"/>
    <property type="match status" value="1"/>
</dbReference>
<feature type="compositionally biased region" description="Polar residues" evidence="1">
    <location>
        <begin position="19"/>
        <end position="28"/>
    </location>
</feature>
<dbReference type="PANTHER" id="PTHR38116:SF8">
    <property type="entry name" value="BZIP DOMAIN-CONTAINING PROTEIN"/>
    <property type="match status" value="1"/>
</dbReference>
<name>A0ABR4CGF5_9HELO</name>
<protein>
    <submittedName>
        <fullName evidence="2">Uncharacterized protein</fullName>
    </submittedName>
</protein>
<sequence length="301" mass="33945">MSNKESYELPLQEDARSAKLNNDTTSPDLNLARLEGTESSLQLFPRHKPAKAVQPANFSQESAADLILLLRLDNSNENVSVLRSAIARGYNVRDVFLAGLSALDDRDILSSIPLPDPNRNTLTLVRTSTLQAYLSIATSLRIPIDELYLPTCPSPFYQPGLTTSIFQHQELIASYTTTIPHNLLPIPLQITVPHHPWLDLIPFPILGERVLSLLSMTPPMIDLLDLKGDIFISDGIFCWRSGKKGGLGQPREARNWEAEAWFLKKWWMLVGGEGGDLWKQTEWWRCVRGMEKVRMGWEAED</sequence>
<dbReference type="Pfam" id="PF11905">
    <property type="entry name" value="DUF3425"/>
    <property type="match status" value="1"/>
</dbReference>
<proteinExistence type="predicted"/>
<dbReference type="InterPro" id="IPR021833">
    <property type="entry name" value="DUF3425"/>
</dbReference>
<keyword evidence="3" id="KW-1185">Reference proteome</keyword>